<evidence type="ECO:0000313" key="1">
    <source>
        <dbReference type="EMBL" id="TXG77792.1"/>
    </source>
</evidence>
<comment type="caution">
    <text evidence="1">The sequence shown here is derived from an EMBL/GenBank/DDBJ whole genome shotgun (WGS) entry which is preliminary data.</text>
</comment>
<reference evidence="1 2" key="1">
    <citation type="submission" date="2018-09" db="EMBL/GenBank/DDBJ databases">
        <title>Metagenome Assembled Genomes from an Advanced Water Purification Facility.</title>
        <authorList>
            <person name="Stamps B.W."/>
            <person name="Spear J.R."/>
        </authorList>
    </citation>
    <scope>NUCLEOTIDE SEQUENCE [LARGE SCALE GENOMIC DNA]</scope>
    <source>
        <strain evidence="1">Bin_63_2</strain>
    </source>
</reference>
<evidence type="ECO:0000313" key="2">
    <source>
        <dbReference type="Proteomes" id="UP000321026"/>
    </source>
</evidence>
<sequence length="134" mass="15104">MITLSLAKHLEDEDFGVIDTDIFYQKLTLDKKGIYIADVGESVGRHSRDSQGYEILSRGASDVDGYKRLQEIRKYLISNYQDICELPAVPPISTESYTNVHLTKPSSITNVGLDAQNRVIYSITGSILYKEKEQ</sequence>
<accession>A0A5C7J9W6</accession>
<organism evidence="1 2">
    <name type="scientific">Candidatus Dojkabacteria bacterium</name>
    <dbReference type="NCBI Taxonomy" id="2099670"/>
    <lineage>
        <taxon>Bacteria</taxon>
        <taxon>Candidatus Dojkabacteria</taxon>
    </lineage>
</organism>
<name>A0A5C7J9W6_9BACT</name>
<dbReference type="Proteomes" id="UP000321026">
    <property type="component" value="Unassembled WGS sequence"/>
</dbReference>
<proteinExistence type="predicted"/>
<protein>
    <submittedName>
        <fullName evidence="1">Uncharacterized protein</fullName>
    </submittedName>
</protein>
<gene>
    <name evidence="1" type="ORF">E6Q11_02210</name>
</gene>
<dbReference type="AlphaFoldDB" id="A0A5C7J9W6"/>
<dbReference type="EMBL" id="SSDS01000037">
    <property type="protein sequence ID" value="TXG77792.1"/>
    <property type="molecule type" value="Genomic_DNA"/>
</dbReference>